<keyword evidence="1" id="KW-1133">Transmembrane helix</keyword>
<evidence type="ECO:0000313" key="2">
    <source>
        <dbReference type="EMBL" id="AXB58449.1"/>
    </source>
</evidence>
<keyword evidence="1" id="KW-0472">Membrane</keyword>
<reference evidence="2 3" key="1">
    <citation type="submission" date="2018-06" db="EMBL/GenBank/DDBJ databases">
        <title>Genome sequencing of Flavobacterium.</title>
        <authorList>
            <person name="Baek M.-G."/>
            <person name="Yi H."/>
        </authorList>
    </citation>
    <scope>NUCLEOTIDE SEQUENCE [LARGE SCALE GENOMIC DNA]</scope>
    <source>
        <strain evidence="2 3">HYN0086</strain>
    </source>
</reference>
<dbReference type="EMBL" id="CP030261">
    <property type="protein sequence ID" value="AXB58449.1"/>
    <property type="molecule type" value="Genomic_DNA"/>
</dbReference>
<evidence type="ECO:0008006" key="4">
    <source>
        <dbReference type="Google" id="ProtNLM"/>
    </source>
</evidence>
<name>A0A344LX07_9FLAO</name>
<accession>A0A344LX07</accession>
<keyword evidence="1" id="KW-0812">Transmembrane</keyword>
<keyword evidence="3" id="KW-1185">Reference proteome</keyword>
<organism evidence="2 3">
    <name type="scientific">Flavobacterium fluviale</name>
    <dbReference type="NCBI Taxonomy" id="2249356"/>
    <lineage>
        <taxon>Bacteria</taxon>
        <taxon>Pseudomonadati</taxon>
        <taxon>Bacteroidota</taxon>
        <taxon>Flavobacteriia</taxon>
        <taxon>Flavobacteriales</taxon>
        <taxon>Flavobacteriaceae</taxon>
        <taxon>Flavobacterium</taxon>
    </lineage>
</organism>
<proteinExistence type="predicted"/>
<gene>
    <name evidence="2" type="ORF">HYN86_18370</name>
</gene>
<feature type="transmembrane region" description="Helical" evidence="1">
    <location>
        <begin position="33"/>
        <end position="54"/>
    </location>
</feature>
<dbReference type="AlphaFoldDB" id="A0A344LX07"/>
<dbReference type="OrthoDB" id="2242169at2"/>
<sequence length="250" mass="29039">MSYFNTKKTFRWLTYYLCPLFLQKFKEVKSAAIFKYILFTIGLALLIGAFYIYLDKKTFLERAVTTEGTVVGSFKSTNNLNIYYHPIISFKTKKGEKIKFVPSYNSGNPINEKSFEIIYDPANPQEANIKKYTSAFGLPIFMSSFGFLFFIMLLVFHLGQKKAKYIFENGTRIITQFDSVKRTRTHIITGKLLYQICTTYQDPNTNKVRVFKSTKILIDPTGFIKSKNIIVILHPQNQKKYLMDISFLNS</sequence>
<evidence type="ECO:0000256" key="1">
    <source>
        <dbReference type="SAM" id="Phobius"/>
    </source>
</evidence>
<dbReference type="KEGG" id="ffl:HYN86_18370"/>
<dbReference type="Proteomes" id="UP000251561">
    <property type="component" value="Chromosome"/>
</dbReference>
<feature type="transmembrane region" description="Helical" evidence="1">
    <location>
        <begin position="136"/>
        <end position="156"/>
    </location>
</feature>
<protein>
    <recommendedName>
        <fullName evidence="4">DUF3592 domain-containing protein</fullName>
    </recommendedName>
</protein>
<evidence type="ECO:0000313" key="3">
    <source>
        <dbReference type="Proteomes" id="UP000251561"/>
    </source>
</evidence>